<evidence type="ECO:0000313" key="2">
    <source>
        <dbReference type="Proteomes" id="UP000253472"/>
    </source>
</evidence>
<gene>
    <name evidence="1" type="ORF">Cantr_01891</name>
</gene>
<dbReference type="Proteomes" id="UP000253472">
    <property type="component" value="Unassembled WGS sequence"/>
</dbReference>
<keyword evidence="2" id="KW-1185">Reference proteome</keyword>
<comment type="caution">
    <text evidence="1">The sequence shown here is derived from an EMBL/GenBank/DDBJ whole genome shotgun (WGS) entry which is preliminary data.</text>
</comment>
<dbReference type="EMBL" id="QLNQ01000017">
    <property type="protein sequence ID" value="RCK66247.1"/>
    <property type="molecule type" value="Genomic_DNA"/>
</dbReference>
<protein>
    <submittedName>
        <fullName evidence="1">Uncharacterized protein</fullName>
    </submittedName>
</protein>
<proteinExistence type="predicted"/>
<evidence type="ECO:0000313" key="1">
    <source>
        <dbReference type="EMBL" id="RCK66247.1"/>
    </source>
</evidence>
<dbReference type="AlphaFoldDB" id="A0A367YKF4"/>
<accession>A0A367YKF4</accession>
<organism evidence="1 2">
    <name type="scientific">Candida viswanathii</name>
    <dbReference type="NCBI Taxonomy" id="5486"/>
    <lineage>
        <taxon>Eukaryota</taxon>
        <taxon>Fungi</taxon>
        <taxon>Dikarya</taxon>
        <taxon>Ascomycota</taxon>
        <taxon>Saccharomycotina</taxon>
        <taxon>Pichiomycetes</taxon>
        <taxon>Debaryomycetaceae</taxon>
        <taxon>Candida/Lodderomyces clade</taxon>
        <taxon>Candida</taxon>
    </lineage>
</organism>
<name>A0A367YKF4_9ASCO</name>
<reference evidence="1 2" key="1">
    <citation type="submission" date="2018-06" db="EMBL/GenBank/DDBJ databases">
        <title>Whole genome sequencing of Candida tropicalis (genome annotated by CSBL at Korea University).</title>
        <authorList>
            <person name="Ahn J."/>
        </authorList>
    </citation>
    <scope>NUCLEOTIDE SEQUENCE [LARGE SCALE GENOMIC DNA]</scope>
    <source>
        <strain evidence="1 2">ATCC 20962</strain>
    </source>
</reference>
<sequence length="76" mass="8489">MLQLCDEFKKKPLPITTLKYNGVGLLFQKRCLPFLANLKTLIVPPPEETLPLPEILVAEGAFGTSKFPQLTSLTFE</sequence>